<dbReference type="Gene3D" id="3.10.110.10">
    <property type="entry name" value="Ubiquitin Conjugating Enzyme"/>
    <property type="match status" value="1"/>
</dbReference>
<evidence type="ECO:0000313" key="2">
    <source>
        <dbReference type="EMBL" id="KAI6653658.1"/>
    </source>
</evidence>
<dbReference type="InterPro" id="IPR016135">
    <property type="entry name" value="UBQ-conjugating_enzyme/RWD"/>
</dbReference>
<gene>
    <name evidence="2" type="ORF">LOD99_3553</name>
</gene>
<dbReference type="SUPFAM" id="SSF57850">
    <property type="entry name" value="RING/U-box"/>
    <property type="match status" value="1"/>
</dbReference>
<organism evidence="2 3">
    <name type="scientific">Oopsacas minuta</name>
    <dbReference type="NCBI Taxonomy" id="111878"/>
    <lineage>
        <taxon>Eukaryota</taxon>
        <taxon>Metazoa</taxon>
        <taxon>Porifera</taxon>
        <taxon>Hexactinellida</taxon>
        <taxon>Hexasterophora</taxon>
        <taxon>Lyssacinosida</taxon>
        <taxon>Leucopsacidae</taxon>
        <taxon>Oopsacas</taxon>
    </lineage>
</organism>
<keyword evidence="3" id="KW-1185">Reference proteome</keyword>
<feature type="region of interest" description="Disordered" evidence="1">
    <location>
        <begin position="1"/>
        <end position="26"/>
    </location>
</feature>
<dbReference type="Gene3D" id="3.30.40.10">
    <property type="entry name" value="Zinc/RING finger domain, C3HC4 (zinc finger)"/>
    <property type="match status" value="1"/>
</dbReference>
<dbReference type="Proteomes" id="UP001165289">
    <property type="component" value="Unassembled WGS sequence"/>
</dbReference>
<proteinExistence type="predicted"/>
<comment type="caution">
    <text evidence="2">The sequence shown here is derived from an EMBL/GenBank/DDBJ whole genome shotgun (WGS) entry which is preliminary data.</text>
</comment>
<dbReference type="PANTHER" id="PTHR40237">
    <property type="entry name" value="LD44813P"/>
    <property type="match status" value="1"/>
</dbReference>
<evidence type="ECO:0000313" key="3">
    <source>
        <dbReference type="Proteomes" id="UP001165289"/>
    </source>
</evidence>
<dbReference type="AlphaFoldDB" id="A0AAV7JXB1"/>
<dbReference type="PANTHER" id="PTHR40237:SF1">
    <property type="entry name" value="LD44813P"/>
    <property type="match status" value="1"/>
</dbReference>
<name>A0AAV7JXB1_9METZ</name>
<evidence type="ECO:0008006" key="4">
    <source>
        <dbReference type="Google" id="ProtNLM"/>
    </source>
</evidence>
<sequence>MADRLAPNTSHNYNEESIDETNTSDQNTEKFIRQELDKLYQRLLVKDGYTIITCNREMVQVRVYCTECKQITILFQFPTQGYPLNPVLIELKSKTISPVLLKGLAAKCDVEANNLTGQAHVHKICYFIRTFLQENPLSACADELSYVKSYLIDPKTDTLKQRLKAGCLIISLKRGNYILEIKLSIPDSYPIEAVGVQIRNSNIPIHLCKIFNAEATEIARACVNPPLAKKSDKGVLFKPSPSLKLVAECLIDKCFRKSVSDICHICNLESLPINPIFSNESTDPLYPVRVLCCSHLYHYSCIDQYLKTPPFEGGKKCLACGQRVFHENWKDSVRLMEERWAYKEAKNREMEDVVDFFT</sequence>
<accession>A0AAV7JXB1</accession>
<evidence type="ECO:0000256" key="1">
    <source>
        <dbReference type="SAM" id="MobiDB-lite"/>
    </source>
</evidence>
<dbReference type="InterPro" id="IPR013083">
    <property type="entry name" value="Znf_RING/FYVE/PHD"/>
</dbReference>
<protein>
    <recommendedName>
        <fullName evidence="4">RING-type domain-containing protein</fullName>
    </recommendedName>
</protein>
<reference evidence="2 3" key="1">
    <citation type="journal article" date="2023" name="BMC Biol.">
        <title>The compact genome of the sponge Oopsacas minuta (Hexactinellida) is lacking key metazoan core genes.</title>
        <authorList>
            <person name="Santini S."/>
            <person name="Schenkelaars Q."/>
            <person name="Jourda C."/>
            <person name="Duchesne M."/>
            <person name="Belahbib H."/>
            <person name="Rocher C."/>
            <person name="Selva M."/>
            <person name="Riesgo A."/>
            <person name="Vervoort M."/>
            <person name="Leys S.P."/>
            <person name="Kodjabachian L."/>
            <person name="Le Bivic A."/>
            <person name="Borchiellini C."/>
            <person name="Claverie J.M."/>
            <person name="Renard E."/>
        </authorList>
    </citation>
    <scope>NUCLEOTIDE SEQUENCE [LARGE SCALE GENOMIC DNA]</scope>
    <source>
        <strain evidence="2">SPO-2</strain>
    </source>
</reference>
<dbReference type="EMBL" id="JAKMXF010000266">
    <property type="protein sequence ID" value="KAI6653658.1"/>
    <property type="molecule type" value="Genomic_DNA"/>
</dbReference>